<organism evidence="3 4">
    <name type="scientific">Spirosoma radiotolerans</name>
    <dbReference type="NCBI Taxonomy" id="1379870"/>
    <lineage>
        <taxon>Bacteria</taxon>
        <taxon>Pseudomonadati</taxon>
        <taxon>Bacteroidota</taxon>
        <taxon>Cytophagia</taxon>
        <taxon>Cytophagales</taxon>
        <taxon>Cytophagaceae</taxon>
        <taxon>Spirosoma</taxon>
    </lineage>
</organism>
<evidence type="ECO:0000256" key="2">
    <source>
        <dbReference type="SAM" id="MobiDB-lite"/>
    </source>
</evidence>
<name>A0A0E3V722_9BACT</name>
<dbReference type="EMBL" id="CP010429">
    <property type="protein sequence ID" value="AKD55061.1"/>
    <property type="molecule type" value="Genomic_DNA"/>
</dbReference>
<dbReference type="OrthoDB" id="9992402at2"/>
<dbReference type="AlphaFoldDB" id="A0A0E3V722"/>
<feature type="coiled-coil region" evidence="1">
    <location>
        <begin position="109"/>
        <end position="136"/>
    </location>
</feature>
<dbReference type="KEGG" id="srd:SD10_09220"/>
<evidence type="ECO:0000256" key="1">
    <source>
        <dbReference type="SAM" id="Coils"/>
    </source>
</evidence>
<keyword evidence="4" id="KW-1185">Reference proteome</keyword>
<dbReference type="PATRIC" id="fig|1379870.5.peg.2008"/>
<keyword evidence="1" id="KW-0175">Coiled coil</keyword>
<sequence length="200" mass="22910">MEKKPNEEKERQRQRFVEFLGIKPDLTEIAERTGILRQTLYYLTKGGRNSSVTAEIHRKMSAAYPDYDMDWVMSGVRRAKSRPVAVTAGEERAPDYPAHTESPVSTSETKLLEVENAGLKRENELLRQTVEILRSMVGDQLKKDMEGSKSESVNDPTRGKQLAIGLNWGIKKVENSMIKIPFTSVRPMSRTWPYPMRRQP</sequence>
<dbReference type="Proteomes" id="UP000033054">
    <property type="component" value="Chromosome"/>
</dbReference>
<feature type="region of interest" description="Disordered" evidence="2">
    <location>
        <begin position="87"/>
        <end position="108"/>
    </location>
</feature>
<evidence type="ECO:0000313" key="3">
    <source>
        <dbReference type="EMBL" id="AKD55061.1"/>
    </source>
</evidence>
<reference evidence="3 4" key="1">
    <citation type="journal article" date="2014" name="Curr. Microbiol.">
        <title>Spirosoma radiotolerans sp. nov., a gamma-radiation-resistant bacterium isolated from gamma ray-irradiated soil.</title>
        <authorList>
            <person name="Lee J.J."/>
            <person name="Srinivasan S."/>
            <person name="Lim S."/>
            <person name="Joe M."/>
            <person name="Im S."/>
            <person name="Bae S.I."/>
            <person name="Park K.R."/>
            <person name="Han J.H."/>
            <person name="Park S.H."/>
            <person name="Joo B.M."/>
            <person name="Park S.J."/>
            <person name="Kim M.K."/>
        </authorList>
    </citation>
    <scope>NUCLEOTIDE SEQUENCE [LARGE SCALE GENOMIC DNA]</scope>
    <source>
        <strain evidence="3 4">DG5A</strain>
    </source>
</reference>
<dbReference type="HOGENOM" id="CLU_1365488_0_0_10"/>
<accession>A0A0E3V722</accession>
<protein>
    <submittedName>
        <fullName evidence="3">Uncharacterized protein</fullName>
    </submittedName>
</protein>
<evidence type="ECO:0000313" key="4">
    <source>
        <dbReference type="Proteomes" id="UP000033054"/>
    </source>
</evidence>
<dbReference type="RefSeq" id="WP_046573541.1">
    <property type="nucleotide sequence ID" value="NZ_CP010429.1"/>
</dbReference>
<proteinExistence type="predicted"/>
<gene>
    <name evidence="3" type="ORF">SD10_09220</name>
</gene>